<dbReference type="InterPro" id="IPR056829">
    <property type="entry name" value="Beta-prop_TEP1_2nd"/>
</dbReference>
<dbReference type="EMBL" id="NCKV01002192">
    <property type="protein sequence ID" value="RWS27191.1"/>
    <property type="molecule type" value="Genomic_DNA"/>
</dbReference>
<dbReference type="PANTHER" id="PTHR19879">
    <property type="entry name" value="TRANSCRIPTION INITIATION FACTOR TFIID"/>
    <property type="match status" value="1"/>
</dbReference>
<dbReference type="SUPFAM" id="SSF50978">
    <property type="entry name" value="WD40 repeat-like"/>
    <property type="match status" value="1"/>
</dbReference>
<gene>
    <name evidence="5" type="ORF">B4U80_02497</name>
</gene>
<evidence type="ECO:0000259" key="4">
    <source>
        <dbReference type="Pfam" id="PF25047"/>
    </source>
</evidence>
<dbReference type="InterPro" id="IPR019775">
    <property type="entry name" value="WD40_repeat_CS"/>
</dbReference>
<dbReference type="AlphaFoldDB" id="A0A443SI28"/>
<dbReference type="OrthoDB" id="10266330at2759"/>
<dbReference type="SMART" id="SM00320">
    <property type="entry name" value="WD40"/>
    <property type="match status" value="6"/>
</dbReference>
<dbReference type="GO" id="GO:0005669">
    <property type="term" value="C:transcription factor TFIID complex"/>
    <property type="evidence" value="ECO:0007669"/>
    <property type="project" value="TreeGrafter"/>
</dbReference>
<feature type="repeat" description="WD" evidence="3">
    <location>
        <begin position="240"/>
        <end position="281"/>
    </location>
</feature>
<dbReference type="STRING" id="299467.A0A443SI28"/>
<protein>
    <submittedName>
        <fullName evidence="5">TAF5-like RNA polymerase II p300/CBP-associated factor-associated factor 65 kDa subunit 5L</fullName>
    </submittedName>
</protein>
<feature type="domain" description="TEP-1 second beta-propeller" evidence="4">
    <location>
        <begin position="130"/>
        <end position="317"/>
    </location>
</feature>
<keyword evidence="1 3" id="KW-0853">WD repeat</keyword>
<reference evidence="5 6" key="1">
    <citation type="journal article" date="2018" name="Gigascience">
        <title>Genomes of trombidid mites reveal novel predicted allergens and laterally-transferred genes associated with secondary metabolism.</title>
        <authorList>
            <person name="Dong X."/>
            <person name="Chaisiri K."/>
            <person name="Xia D."/>
            <person name="Armstrong S.D."/>
            <person name="Fang Y."/>
            <person name="Donnelly M.J."/>
            <person name="Kadowaki T."/>
            <person name="McGarry J.W."/>
            <person name="Darby A.C."/>
            <person name="Makepeace B.L."/>
        </authorList>
    </citation>
    <scope>NUCLEOTIDE SEQUENCE [LARGE SCALE GENOMIC DNA]</scope>
    <source>
        <strain evidence="5">UoL-UT</strain>
    </source>
</reference>
<dbReference type="InterPro" id="IPR001680">
    <property type="entry name" value="WD40_rpt"/>
</dbReference>
<name>A0A443SI28_9ACAR</name>
<dbReference type="VEuPathDB" id="VectorBase:LDEU004849"/>
<dbReference type="PANTHER" id="PTHR19879:SF1">
    <property type="entry name" value="CANNONBALL-RELATED"/>
    <property type="match status" value="1"/>
</dbReference>
<sequence>MVEAGASLAVNDISTKMKIEEAIRKVSEQPPNVSCICLCSVENTNPTCVAVRSDMNYLAAGFESSDIHVWSLTADAIVKTEDDLSSITLSIPRSENKMKSSGKSNLDRKHKCVLRGHSETVYQNCFLPETELLLSCSEDTTLRAWNMSTMSCSQIYSGHDYPIWCLDASNFGFYFASGSKDTTARLWSVDRSYPLRIYAGHTMDVDCVKFHPNCNYLATGSYDKTIRLWSVSDAKMMRIFQGHSGNVHALAFTPDGKILVSAGEDRKIRLWDISSGALIKDFRGHNDTIYSVSINSEQSILASCGLDRSLKLWDLNRILKSGSEMKTDEAKSDLKLENRYEMQTF</sequence>
<dbReference type="InterPro" id="IPR015943">
    <property type="entry name" value="WD40/YVTN_repeat-like_dom_sf"/>
</dbReference>
<accession>A0A443SI28</accession>
<feature type="repeat" description="WD" evidence="3">
    <location>
        <begin position="156"/>
        <end position="197"/>
    </location>
</feature>
<evidence type="ECO:0000256" key="2">
    <source>
        <dbReference type="ARBA" id="ARBA00022737"/>
    </source>
</evidence>
<feature type="repeat" description="WD" evidence="3">
    <location>
        <begin position="114"/>
        <end position="155"/>
    </location>
</feature>
<dbReference type="Pfam" id="PF25047">
    <property type="entry name" value="Beta-prop_TEP1_2nd"/>
    <property type="match status" value="1"/>
</dbReference>
<dbReference type="PROSITE" id="PS50082">
    <property type="entry name" value="WD_REPEATS_2"/>
    <property type="match status" value="5"/>
</dbReference>
<dbReference type="Proteomes" id="UP000288716">
    <property type="component" value="Unassembled WGS sequence"/>
</dbReference>
<feature type="repeat" description="WD" evidence="3">
    <location>
        <begin position="198"/>
        <end position="239"/>
    </location>
</feature>
<evidence type="ECO:0000313" key="6">
    <source>
        <dbReference type="Proteomes" id="UP000288716"/>
    </source>
</evidence>
<dbReference type="InterPro" id="IPR020472">
    <property type="entry name" value="WD40_PAC1"/>
</dbReference>
<evidence type="ECO:0000256" key="3">
    <source>
        <dbReference type="PROSITE-ProRule" id="PRU00221"/>
    </source>
</evidence>
<dbReference type="PROSITE" id="PS50294">
    <property type="entry name" value="WD_REPEATS_REGION"/>
    <property type="match status" value="5"/>
</dbReference>
<dbReference type="Gene3D" id="2.130.10.10">
    <property type="entry name" value="YVTN repeat-like/Quinoprotein amine dehydrogenase"/>
    <property type="match status" value="2"/>
</dbReference>
<organism evidence="5 6">
    <name type="scientific">Leptotrombidium deliense</name>
    <dbReference type="NCBI Taxonomy" id="299467"/>
    <lineage>
        <taxon>Eukaryota</taxon>
        <taxon>Metazoa</taxon>
        <taxon>Ecdysozoa</taxon>
        <taxon>Arthropoda</taxon>
        <taxon>Chelicerata</taxon>
        <taxon>Arachnida</taxon>
        <taxon>Acari</taxon>
        <taxon>Acariformes</taxon>
        <taxon>Trombidiformes</taxon>
        <taxon>Prostigmata</taxon>
        <taxon>Anystina</taxon>
        <taxon>Parasitengona</taxon>
        <taxon>Trombiculoidea</taxon>
        <taxon>Trombiculidae</taxon>
        <taxon>Leptotrombidium</taxon>
    </lineage>
</organism>
<dbReference type="PRINTS" id="PR00320">
    <property type="entry name" value="GPROTEINBRPT"/>
</dbReference>
<dbReference type="PROSITE" id="PS00678">
    <property type="entry name" value="WD_REPEATS_1"/>
    <property type="match status" value="3"/>
</dbReference>
<dbReference type="InterPro" id="IPR036322">
    <property type="entry name" value="WD40_repeat_dom_sf"/>
</dbReference>
<evidence type="ECO:0000256" key="1">
    <source>
        <dbReference type="ARBA" id="ARBA00022574"/>
    </source>
</evidence>
<dbReference type="GO" id="GO:0006367">
    <property type="term" value="P:transcription initiation at RNA polymerase II promoter"/>
    <property type="evidence" value="ECO:0007669"/>
    <property type="project" value="TreeGrafter"/>
</dbReference>
<proteinExistence type="predicted"/>
<evidence type="ECO:0000313" key="5">
    <source>
        <dbReference type="EMBL" id="RWS27191.1"/>
    </source>
</evidence>
<dbReference type="GO" id="GO:0016251">
    <property type="term" value="F:RNA polymerase II general transcription initiation factor activity"/>
    <property type="evidence" value="ECO:0007669"/>
    <property type="project" value="TreeGrafter"/>
</dbReference>
<keyword evidence="2" id="KW-0677">Repeat</keyword>
<keyword evidence="6" id="KW-1185">Reference proteome</keyword>
<dbReference type="CDD" id="cd00200">
    <property type="entry name" value="WD40"/>
    <property type="match status" value="1"/>
</dbReference>
<comment type="caution">
    <text evidence="5">The sequence shown here is derived from an EMBL/GenBank/DDBJ whole genome shotgun (WGS) entry which is preliminary data.</text>
</comment>
<feature type="repeat" description="WD" evidence="3">
    <location>
        <begin position="282"/>
        <end position="316"/>
    </location>
</feature>